<evidence type="ECO:0000256" key="1">
    <source>
        <dbReference type="ARBA" id="ARBA00008791"/>
    </source>
</evidence>
<comment type="caution">
    <text evidence="3">The sequence shown here is derived from an EMBL/GenBank/DDBJ whole genome shotgun (WGS) entry which is preliminary data.</text>
</comment>
<dbReference type="PANTHER" id="PTHR31964:SF113">
    <property type="entry name" value="USPA DOMAIN-CONTAINING PROTEIN"/>
    <property type="match status" value="1"/>
</dbReference>
<dbReference type="PRINTS" id="PR01438">
    <property type="entry name" value="UNVRSLSTRESS"/>
</dbReference>
<evidence type="ECO:0000259" key="2">
    <source>
        <dbReference type="Pfam" id="PF00582"/>
    </source>
</evidence>
<name>A0ABW4JM21_9BACL</name>
<gene>
    <name evidence="3" type="ORF">ACFSB2_22760</name>
</gene>
<accession>A0ABW4JM21</accession>
<dbReference type="InterPro" id="IPR014729">
    <property type="entry name" value="Rossmann-like_a/b/a_fold"/>
</dbReference>
<reference evidence="4" key="1">
    <citation type="journal article" date="2019" name="Int. J. Syst. Evol. Microbiol.">
        <title>The Global Catalogue of Microorganisms (GCM) 10K type strain sequencing project: providing services to taxonomists for standard genome sequencing and annotation.</title>
        <authorList>
            <consortium name="The Broad Institute Genomics Platform"/>
            <consortium name="The Broad Institute Genome Sequencing Center for Infectious Disease"/>
            <person name="Wu L."/>
            <person name="Ma J."/>
        </authorList>
    </citation>
    <scope>NUCLEOTIDE SEQUENCE [LARGE SCALE GENOMIC DNA]</scope>
    <source>
        <strain evidence="4">CGMCC 1.12286</strain>
    </source>
</reference>
<feature type="domain" description="UspA" evidence="2">
    <location>
        <begin position="1"/>
        <end position="140"/>
    </location>
</feature>
<organism evidence="3 4">
    <name type="scientific">Alicyclobacillus fodiniaquatilis</name>
    <dbReference type="NCBI Taxonomy" id="1661150"/>
    <lineage>
        <taxon>Bacteria</taxon>
        <taxon>Bacillati</taxon>
        <taxon>Bacillota</taxon>
        <taxon>Bacilli</taxon>
        <taxon>Bacillales</taxon>
        <taxon>Alicyclobacillaceae</taxon>
        <taxon>Alicyclobacillus</taxon>
    </lineage>
</organism>
<dbReference type="Pfam" id="PF00582">
    <property type="entry name" value="Usp"/>
    <property type="match status" value="1"/>
</dbReference>
<sequence>MKKILLATDGSEDAKKAGDMAASFLDVFPEATLVGLFVMHPSYLGTGMGIVVETLNDTLETLAKDIEQQFHAQFAAYADRVRFISEFGAPAISICETAKREGVDLIVIGSHGYGVVDRMLLGSVSNSVVHRSHISTLVVKS</sequence>
<proteinExistence type="inferred from homology"/>
<dbReference type="Proteomes" id="UP001597079">
    <property type="component" value="Unassembled WGS sequence"/>
</dbReference>
<comment type="similarity">
    <text evidence="1">Belongs to the universal stress protein A family.</text>
</comment>
<dbReference type="Gene3D" id="3.40.50.620">
    <property type="entry name" value="HUPs"/>
    <property type="match status" value="1"/>
</dbReference>
<dbReference type="InterPro" id="IPR006016">
    <property type="entry name" value="UspA"/>
</dbReference>
<dbReference type="RefSeq" id="WP_377945376.1">
    <property type="nucleotide sequence ID" value="NZ_JBHUCX010000092.1"/>
</dbReference>
<dbReference type="InterPro" id="IPR006015">
    <property type="entry name" value="Universal_stress_UspA"/>
</dbReference>
<evidence type="ECO:0000313" key="4">
    <source>
        <dbReference type="Proteomes" id="UP001597079"/>
    </source>
</evidence>
<protein>
    <submittedName>
        <fullName evidence="3">Universal stress protein</fullName>
    </submittedName>
</protein>
<dbReference type="EMBL" id="JBHUCX010000092">
    <property type="protein sequence ID" value="MFD1677486.1"/>
    <property type="molecule type" value="Genomic_DNA"/>
</dbReference>
<dbReference type="SUPFAM" id="SSF52402">
    <property type="entry name" value="Adenine nucleotide alpha hydrolases-like"/>
    <property type="match status" value="1"/>
</dbReference>
<dbReference type="PANTHER" id="PTHR31964">
    <property type="entry name" value="ADENINE NUCLEOTIDE ALPHA HYDROLASES-LIKE SUPERFAMILY PROTEIN"/>
    <property type="match status" value="1"/>
</dbReference>
<evidence type="ECO:0000313" key="3">
    <source>
        <dbReference type="EMBL" id="MFD1677486.1"/>
    </source>
</evidence>
<dbReference type="CDD" id="cd00293">
    <property type="entry name" value="USP-like"/>
    <property type="match status" value="1"/>
</dbReference>
<keyword evidence="4" id="KW-1185">Reference proteome</keyword>